<evidence type="ECO:0000313" key="1">
    <source>
        <dbReference type="EMBL" id="QHT05865.1"/>
    </source>
</evidence>
<proteinExistence type="predicted"/>
<accession>A0A6C0CQX3</accession>
<organism evidence="1">
    <name type="scientific">viral metagenome</name>
    <dbReference type="NCBI Taxonomy" id="1070528"/>
    <lineage>
        <taxon>unclassified sequences</taxon>
        <taxon>metagenomes</taxon>
        <taxon>organismal metagenomes</taxon>
    </lineage>
</organism>
<name>A0A6C0CQX3_9ZZZZ</name>
<protein>
    <submittedName>
        <fullName evidence="1">Uncharacterized protein</fullName>
    </submittedName>
</protein>
<reference evidence="1" key="1">
    <citation type="journal article" date="2020" name="Nature">
        <title>Giant virus diversity and host interactions through global metagenomics.</title>
        <authorList>
            <person name="Schulz F."/>
            <person name="Roux S."/>
            <person name="Paez-Espino D."/>
            <person name="Jungbluth S."/>
            <person name="Walsh D.A."/>
            <person name="Denef V.J."/>
            <person name="McMahon K.D."/>
            <person name="Konstantinidis K.T."/>
            <person name="Eloe-Fadrosh E.A."/>
            <person name="Kyrpides N.C."/>
            <person name="Woyke T."/>
        </authorList>
    </citation>
    <scope>NUCLEOTIDE SEQUENCE</scope>
    <source>
        <strain evidence="1">GVMAG-M-3300021425-14</strain>
    </source>
</reference>
<sequence length="61" mass="6830">MPKPLAQRLFNKTTNNKDISNLNIAVLYCPFTVSITICVTEKTKYTNAGGHNDENAIYIIL</sequence>
<dbReference type="EMBL" id="MN739460">
    <property type="protein sequence ID" value="QHT05865.1"/>
    <property type="molecule type" value="Genomic_DNA"/>
</dbReference>
<dbReference type="AlphaFoldDB" id="A0A6C0CQX3"/>